<gene>
    <name evidence="1" type="ORF">CF123_17845</name>
</gene>
<reference evidence="1" key="2">
    <citation type="journal article" date="2019" name="PLoS ONE">
        <title>Identification and characterization of putative Aeromonas spp. T3SS effectors.</title>
        <authorList>
            <person name="Rangel L.T."/>
            <person name="Marden J."/>
            <person name="Colston S."/>
            <person name="Setubal J.C."/>
            <person name="Graf J."/>
            <person name="Gogarten J.P."/>
        </authorList>
    </citation>
    <scope>NUCLEOTIDE SEQUENCE</scope>
    <source>
        <strain evidence="1">BAQ071013-135</strain>
    </source>
</reference>
<organism evidence="1 2">
    <name type="scientific">Aeromonas veronii</name>
    <dbReference type="NCBI Taxonomy" id="654"/>
    <lineage>
        <taxon>Bacteria</taxon>
        <taxon>Pseudomonadati</taxon>
        <taxon>Pseudomonadota</taxon>
        <taxon>Gammaproteobacteria</taxon>
        <taxon>Aeromonadales</taxon>
        <taxon>Aeromonadaceae</taxon>
        <taxon>Aeromonas</taxon>
    </lineage>
</organism>
<dbReference type="InterPro" id="IPR008727">
    <property type="entry name" value="PAAR_motif"/>
</dbReference>
<name>A0AAX2UNX0_AERVE</name>
<sequence length="95" mass="9640">MAGIATEDSICSGHDGFPPRKAVEGDASFIINGIPAHVDGMAWDFHSKPDNPPHNGVGIGEGSFFINGKPACLIGSPVSCGSVIATGDESFNIAG</sequence>
<dbReference type="EMBL" id="PDXJ01000025">
    <property type="protein sequence ID" value="TND51981.1"/>
    <property type="molecule type" value="Genomic_DNA"/>
</dbReference>
<reference evidence="1" key="1">
    <citation type="submission" date="2017-10" db="EMBL/GenBank/DDBJ databases">
        <authorList>
            <person name="Colston S.M."/>
            <person name="Graf J."/>
        </authorList>
    </citation>
    <scope>NUCLEOTIDE SEQUENCE</scope>
    <source>
        <strain evidence="1">BAQ071013-135</strain>
    </source>
</reference>
<proteinExistence type="predicted"/>
<dbReference type="Gene3D" id="2.60.200.60">
    <property type="match status" value="1"/>
</dbReference>
<dbReference type="Proteomes" id="UP000796104">
    <property type="component" value="Unassembled WGS sequence"/>
</dbReference>
<comment type="caution">
    <text evidence="1">The sequence shown here is derived from an EMBL/GenBank/DDBJ whole genome shotgun (WGS) entry which is preliminary data.</text>
</comment>
<evidence type="ECO:0000313" key="1">
    <source>
        <dbReference type="EMBL" id="TND51981.1"/>
    </source>
</evidence>
<protein>
    <submittedName>
        <fullName evidence="1">Alanine racemase</fullName>
    </submittedName>
</protein>
<evidence type="ECO:0000313" key="2">
    <source>
        <dbReference type="Proteomes" id="UP000796104"/>
    </source>
</evidence>
<accession>A0AAX2UNX0</accession>
<dbReference type="CDD" id="cd14737">
    <property type="entry name" value="PAAR_1"/>
    <property type="match status" value="1"/>
</dbReference>
<dbReference type="Pfam" id="PF05488">
    <property type="entry name" value="PAAR_motif"/>
    <property type="match status" value="1"/>
</dbReference>
<dbReference type="AlphaFoldDB" id="A0AAX2UNX0"/>
<dbReference type="RefSeq" id="WP_139495182.1">
    <property type="nucleotide sequence ID" value="NZ_CAWORL010000018.1"/>
</dbReference>